<dbReference type="AlphaFoldDB" id="A0A1H8YP50"/>
<proteinExistence type="predicted"/>
<feature type="domain" description="DUF4185" evidence="2">
    <location>
        <begin position="166"/>
        <end position="407"/>
    </location>
</feature>
<name>A0A1H8YP50_9PSEU</name>
<protein>
    <recommendedName>
        <fullName evidence="2">DUF4185 domain-containing protein</fullName>
    </recommendedName>
</protein>
<dbReference type="STRING" id="394193.SAMN04489732_13415"/>
<reference evidence="3 4" key="1">
    <citation type="submission" date="2016-10" db="EMBL/GenBank/DDBJ databases">
        <authorList>
            <person name="de Groot N.N."/>
        </authorList>
    </citation>
    <scope>NUCLEOTIDE SEQUENCE [LARGE SCALE GENOMIC DNA]</scope>
    <source>
        <strain evidence="3 4">DSM 44993</strain>
    </source>
</reference>
<dbReference type="EMBL" id="FOEF01000034">
    <property type="protein sequence ID" value="SEP53960.1"/>
    <property type="molecule type" value="Genomic_DNA"/>
</dbReference>
<dbReference type="Proteomes" id="UP000198582">
    <property type="component" value="Unassembled WGS sequence"/>
</dbReference>
<feature type="region of interest" description="Disordered" evidence="1">
    <location>
        <begin position="202"/>
        <end position="228"/>
    </location>
</feature>
<dbReference type="Pfam" id="PF13810">
    <property type="entry name" value="DUF4185"/>
    <property type="match status" value="1"/>
</dbReference>
<sequence length="472" mass="51554">MANDHHPTPTGASTAPAGEPICLVFHVSGRLRAACVDRSAAELFVLNTYDPNTFEIVELPLLDSGAARQAGLALLRRSLTSLAPQVVDSSDPAAIEEKVRTLWRERTGTDWADVAPPPLPDIDLDALGCGLQRDYLRESEWHRYADTRTGWLASNGGYCVVLPGRRELWICGDTFLPAAGQGENMMVRNSFVLDDGTTRTTYTGSVGADGQRADMIPAPGPDESGQPRWYRPSAGLATTDDTELVVFAHRQVATGTGIADSAFTGTALARFTLPDLTLIEVTDLHPGPIQWGAAAQRHGEYTLVFGVEDLGADKWLHLARVPDAQLADPEAKWEFWQGERWSADSADSVRLLHGVANEFGVLPVPERNGGGWVLLTHDTREPFSPDIVSYRAAQPWGPWTSPTLVYRTPETTSSVVTCNAKPHPGIWTGRAGDVLVNYSVNHRDLAQADSTTCRWRWLRVPLTTLIGDRQPH</sequence>
<gene>
    <name evidence="3" type="ORF">SAMN04489732_13415</name>
</gene>
<evidence type="ECO:0000256" key="1">
    <source>
        <dbReference type="SAM" id="MobiDB-lite"/>
    </source>
</evidence>
<evidence type="ECO:0000259" key="2">
    <source>
        <dbReference type="Pfam" id="PF13810"/>
    </source>
</evidence>
<evidence type="ECO:0000313" key="3">
    <source>
        <dbReference type="EMBL" id="SEP53960.1"/>
    </source>
</evidence>
<organism evidence="3 4">
    <name type="scientific">Amycolatopsis saalfeldensis</name>
    <dbReference type="NCBI Taxonomy" id="394193"/>
    <lineage>
        <taxon>Bacteria</taxon>
        <taxon>Bacillati</taxon>
        <taxon>Actinomycetota</taxon>
        <taxon>Actinomycetes</taxon>
        <taxon>Pseudonocardiales</taxon>
        <taxon>Pseudonocardiaceae</taxon>
        <taxon>Amycolatopsis</taxon>
    </lineage>
</organism>
<keyword evidence="4" id="KW-1185">Reference proteome</keyword>
<accession>A0A1H8YP50</accession>
<dbReference type="InterPro" id="IPR025442">
    <property type="entry name" value="DUF4185"/>
</dbReference>
<evidence type="ECO:0000313" key="4">
    <source>
        <dbReference type="Proteomes" id="UP000198582"/>
    </source>
</evidence>